<evidence type="ECO:0008006" key="4">
    <source>
        <dbReference type="Google" id="ProtNLM"/>
    </source>
</evidence>
<protein>
    <recommendedName>
        <fullName evidence="4">Baseplate protein J-like domain-containing protein</fullName>
    </recommendedName>
</protein>
<gene>
    <name evidence="2" type="ORF">ACFQDL_15080</name>
</gene>
<proteinExistence type="predicted"/>
<dbReference type="EMBL" id="JBHSWE010000001">
    <property type="protein sequence ID" value="MFC6671252.1"/>
    <property type="molecule type" value="Genomic_DNA"/>
</dbReference>
<name>A0ABW2A1B2_9GAMM</name>
<feature type="region of interest" description="Disordered" evidence="1">
    <location>
        <begin position="1"/>
        <end position="20"/>
    </location>
</feature>
<accession>A0ABW2A1B2</accession>
<evidence type="ECO:0000256" key="1">
    <source>
        <dbReference type="SAM" id="MobiDB-lite"/>
    </source>
</evidence>
<keyword evidence="3" id="KW-1185">Reference proteome</keyword>
<reference evidence="3" key="1">
    <citation type="journal article" date="2019" name="Int. J. Syst. Evol. Microbiol.">
        <title>The Global Catalogue of Microorganisms (GCM) 10K type strain sequencing project: providing services to taxonomists for standard genome sequencing and annotation.</title>
        <authorList>
            <consortium name="The Broad Institute Genomics Platform"/>
            <consortium name="The Broad Institute Genome Sequencing Center for Infectious Disease"/>
            <person name="Wu L."/>
            <person name="Ma J."/>
        </authorList>
    </citation>
    <scope>NUCLEOTIDE SEQUENCE [LARGE SCALE GENOMIC DNA]</scope>
    <source>
        <strain evidence="3">NBRC 111756</strain>
    </source>
</reference>
<sequence>MPASGGNDREDTATLRDNAPASTLTLGRAVSLVDFQHLATSQSGVWQARAFRPPADARPGEIVRVVVLPAGGSELGNLQQDLQSFLQQRAEPHVQVEVAPWQPLIFSVDASIAVDSAAFEPEIVVDAVREALLDTFSLSRRRLGTPLFRSEIIAAIESVEGVSNCSVTVDAQLLDGNGNPATAARVVQAPDGSVRRISARPEQLLYLDDALSRITIRSHEWSL</sequence>
<evidence type="ECO:0000313" key="3">
    <source>
        <dbReference type="Proteomes" id="UP001596422"/>
    </source>
</evidence>
<evidence type="ECO:0000313" key="2">
    <source>
        <dbReference type="EMBL" id="MFC6671252.1"/>
    </source>
</evidence>
<comment type="caution">
    <text evidence="2">The sequence shown here is derived from an EMBL/GenBank/DDBJ whole genome shotgun (WGS) entry which is preliminary data.</text>
</comment>
<dbReference type="Proteomes" id="UP001596422">
    <property type="component" value="Unassembled WGS sequence"/>
</dbReference>
<organism evidence="2 3">
    <name type="scientific">Marinobacterium aestuariivivens</name>
    <dbReference type="NCBI Taxonomy" id="1698799"/>
    <lineage>
        <taxon>Bacteria</taxon>
        <taxon>Pseudomonadati</taxon>
        <taxon>Pseudomonadota</taxon>
        <taxon>Gammaproteobacteria</taxon>
        <taxon>Oceanospirillales</taxon>
        <taxon>Oceanospirillaceae</taxon>
        <taxon>Marinobacterium</taxon>
    </lineage>
</organism>
<dbReference type="RefSeq" id="WP_379909764.1">
    <property type="nucleotide sequence ID" value="NZ_JBHSWE010000001.1"/>
</dbReference>